<protein>
    <recommendedName>
        <fullName evidence="9">Alpha-1,4 glucan phosphorylase</fullName>
        <ecNumber evidence="9">2.4.1.1</ecNumber>
    </recommendedName>
</protein>
<name>A0ABV5AMA1_9BACL</name>
<comment type="function">
    <text evidence="9">Allosteric enzyme that catalyzes the rate-limiting step in glycogen catabolism, the phosphorolytic cleavage of glycogen to produce glucose-1-phosphate, and plays a central role in maintaining cellular and organismal glucose homeostasis.</text>
</comment>
<evidence type="ECO:0000256" key="7">
    <source>
        <dbReference type="ARBA" id="ARBA00023277"/>
    </source>
</evidence>
<dbReference type="Gene3D" id="3.40.50.2000">
    <property type="entry name" value="Glycogen Phosphorylase B"/>
    <property type="match status" value="2"/>
</dbReference>
<dbReference type="NCBIfam" id="TIGR02093">
    <property type="entry name" value="P_ylase"/>
    <property type="match status" value="1"/>
</dbReference>
<dbReference type="Pfam" id="PF00343">
    <property type="entry name" value="Phosphorylase"/>
    <property type="match status" value="1"/>
</dbReference>
<dbReference type="EC" id="2.4.1.1" evidence="9"/>
<evidence type="ECO:0000256" key="1">
    <source>
        <dbReference type="ARBA" id="ARBA00001275"/>
    </source>
</evidence>
<reference evidence="10 11" key="1">
    <citation type="submission" date="2024-09" db="EMBL/GenBank/DDBJ databases">
        <title>Paenibacillus zeirhizospherea sp. nov., isolated from surface of the maize (Zea mays) roots in a horticulture field, Hungary.</title>
        <authorList>
            <person name="Marton D."/>
            <person name="Farkas M."/>
            <person name="Bedics A."/>
            <person name="Toth E."/>
            <person name="Tancsics A."/>
            <person name="Boka K."/>
            <person name="Maroti G."/>
            <person name="Kriszt B."/>
            <person name="Cserhati M."/>
        </authorList>
    </citation>
    <scope>NUCLEOTIDE SEQUENCE [LARGE SCALE GENOMIC DNA]</scope>
    <source>
        <strain evidence="10 11">KCTC 33519</strain>
    </source>
</reference>
<evidence type="ECO:0000313" key="10">
    <source>
        <dbReference type="EMBL" id="MFB5265295.1"/>
    </source>
</evidence>
<evidence type="ECO:0000256" key="6">
    <source>
        <dbReference type="ARBA" id="ARBA00022898"/>
    </source>
</evidence>
<evidence type="ECO:0000256" key="4">
    <source>
        <dbReference type="ARBA" id="ARBA00022676"/>
    </source>
</evidence>
<organism evidence="10 11">
    <name type="scientific">Paenibacillus enshidis</name>
    <dbReference type="NCBI Taxonomy" id="1458439"/>
    <lineage>
        <taxon>Bacteria</taxon>
        <taxon>Bacillati</taxon>
        <taxon>Bacillota</taxon>
        <taxon>Bacilli</taxon>
        <taxon>Bacillales</taxon>
        <taxon>Paenibacillaceae</taxon>
        <taxon>Paenibacillus</taxon>
    </lineage>
</organism>
<evidence type="ECO:0000256" key="2">
    <source>
        <dbReference type="ARBA" id="ARBA00001933"/>
    </source>
</evidence>
<dbReference type="PANTHER" id="PTHR11468:SF3">
    <property type="entry name" value="GLYCOGEN PHOSPHORYLASE, LIVER FORM"/>
    <property type="match status" value="1"/>
</dbReference>
<keyword evidence="4 9" id="KW-0328">Glycosyltransferase</keyword>
<gene>
    <name evidence="10" type="ORF">ACE41H_00630</name>
</gene>
<accession>A0ABV5AMA1</accession>
<proteinExistence type="inferred from homology"/>
<comment type="caution">
    <text evidence="10">The sequence shown here is derived from an EMBL/GenBank/DDBJ whole genome shotgun (WGS) entry which is preliminary data.</text>
</comment>
<evidence type="ECO:0000313" key="11">
    <source>
        <dbReference type="Proteomes" id="UP001580346"/>
    </source>
</evidence>
<dbReference type="Proteomes" id="UP001580346">
    <property type="component" value="Unassembled WGS sequence"/>
</dbReference>
<dbReference type="GO" id="GO:0004645">
    <property type="term" value="F:1,4-alpha-oligoglucan phosphorylase activity"/>
    <property type="evidence" value="ECO:0007669"/>
    <property type="project" value="UniProtKB-EC"/>
</dbReference>
<evidence type="ECO:0000256" key="5">
    <source>
        <dbReference type="ARBA" id="ARBA00022679"/>
    </source>
</evidence>
<dbReference type="EMBL" id="JBHHMI010000001">
    <property type="protein sequence ID" value="MFB5265295.1"/>
    <property type="molecule type" value="Genomic_DNA"/>
</dbReference>
<dbReference type="InterPro" id="IPR011833">
    <property type="entry name" value="Glycg_phsphrylas"/>
</dbReference>
<dbReference type="PANTHER" id="PTHR11468">
    <property type="entry name" value="GLYCOGEN PHOSPHORYLASE"/>
    <property type="match status" value="1"/>
</dbReference>
<evidence type="ECO:0000256" key="9">
    <source>
        <dbReference type="RuleBase" id="RU000587"/>
    </source>
</evidence>
<dbReference type="InterPro" id="IPR035090">
    <property type="entry name" value="Pyridoxal_P_attach_site"/>
</dbReference>
<comment type="catalytic activity">
    <reaction evidence="1 9">
        <text>[(1-&gt;4)-alpha-D-glucosyl](n) + phosphate = [(1-&gt;4)-alpha-D-glucosyl](n-1) + alpha-D-glucose 1-phosphate</text>
        <dbReference type="Rhea" id="RHEA:41732"/>
        <dbReference type="Rhea" id="RHEA-COMP:9584"/>
        <dbReference type="Rhea" id="RHEA-COMP:9586"/>
        <dbReference type="ChEBI" id="CHEBI:15444"/>
        <dbReference type="ChEBI" id="CHEBI:43474"/>
        <dbReference type="ChEBI" id="CHEBI:58601"/>
        <dbReference type="EC" id="2.4.1.1"/>
    </reaction>
</comment>
<dbReference type="CDD" id="cd04300">
    <property type="entry name" value="GT35_Glycogen_Phosphorylase"/>
    <property type="match status" value="1"/>
</dbReference>
<evidence type="ECO:0000256" key="8">
    <source>
        <dbReference type="ARBA" id="ARBA00025174"/>
    </source>
</evidence>
<keyword evidence="5 9" id="KW-0808">Transferase</keyword>
<comment type="function">
    <text evidence="8">Phosphorylase is an important allosteric enzyme in carbohydrate metabolism. Enzymes from different sources differ in their regulatory mechanisms and in their natural substrates. However, all known phosphorylases share catalytic and structural properties.</text>
</comment>
<comment type="similarity">
    <text evidence="3 9">Belongs to the glycogen phosphorylase family.</text>
</comment>
<dbReference type="PROSITE" id="PS00102">
    <property type="entry name" value="PHOSPHORYLASE"/>
    <property type="match status" value="1"/>
</dbReference>
<evidence type="ECO:0000256" key="3">
    <source>
        <dbReference type="ARBA" id="ARBA00006047"/>
    </source>
</evidence>
<dbReference type="InterPro" id="IPR000811">
    <property type="entry name" value="Glyco_trans_35"/>
</dbReference>
<sequence length="817" mass="94084">MFSNKEEFKKAFRLHLVRRLGIPLAEAKADDVYKILGNMIREYVGKNWARTNLAYKERGEKHVYYFSLEFLMGRLLGNNLLNLGILNMVREGLGELGWELEAIEGQESDAGLGNGGLGRLAACFMDSLASLGYAGHGCGIRYKYGLFEQRIVDGNQVELPDDWLQKGNVWEVRRPEKRVEVFFWGRVESREENGRLIFETKNAEKIWAVPYDIPLIGYRGGNVNTLRIWSAESALDPLTGYFPSGEGYYKYLEFSRSIESISEFLYPDDSNEEGKRLRLKQQYFLCSAGLQSILRTYDKQRLAYDQLPAKVAIHINDTHPTLVIPELMRILIDVKGMGWDEAWDITSRTVSYTNHTILSEALEKWPVPMVRELLPRVYMIIEEINKRFCAMLLERYPGDERRMAEMAIIYGDQIRMANLAIVGSYSINGVAALHTEILKQREMKAFHELYPDRFNNKTNGITHRRWLMHANPELAELYKETLGEEWVRDPRKLTGLLPYRQDSSFQQRVQDIKQDNKRKLSGYILSKQGISIDPLSIFDVQVKRLHGYKRQLLNIMHIMHLYNELKDNPAKDMTPRTFIFGAKAAPGYYLAKQIIKLINNVAGAVNHDPQVRDRIKVVFLENYSVSLAELIIPAADVSEQISTAGKEASGTGNMKFMMNGALTIGTMDGANVEMHEMVGDRNMLIFGLSVEQVLEYYRTGGYSARRKSEEDERLHRLLMQMIQTGPFTSHEWEFEAVYRSLIDHNDEYFVLEDFAAYADTQAQIDQVYRNPSDWTGRAIVNMAHAGKFASDCTIRQYANEIWRIRPLNEDISSRQVY</sequence>
<keyword evidence="11" id="KW-1185">Reference proteome</keyword>
<keyword evidence="6 9" id="KW-0663">Pyridoxal phosphate</keyword>
<comment type="cofactor">
    <cofactor evidence="2 9">
        <name>pyridoxal 5'-phosphate</name>
        <dbReference type="ChEBI" id="CHEBI:597326"/>
    </cofactor>
</comment>
<dbReference type="SUPFAM" id="SSF53756">
    <property type="entry name" value="UDP-Glycosyltransferase/glycogen phosphorylase"/>
    <property type="match status" value="1"/>
</dbReference>
<keyword evidence="7 9" id="KW-0119">Carbohydrate metabolism</keyword>
<dbReference type="PIRSF" id="PIRSF000460">
    <property type="entry name" value="Pprylas_GlgP"/>
    <property type="match status" value="1"/>
</dbReference>
<dbReference type="RefSeq" id="WP_375352547.1">
    <property type="nucleotide sequence ID" value="NZ_JBHHMI010000001.1"/>
</dbReference>